<reference evidence="1" key="1">
    <citation type="submission" date="2020-05" db="EMBL/GenBank/DDBJ databases">
        <authorList>
            <person name="Chiriac C."/>
            <person name="Salcher M."/>
            <person name="Ghai R."/>
            <person name="Kavagutti S V."/>
        </authorList>
    </citation>
    <scope>NUCLEOTIDE SEQUENCE</scope>
</reference>
<protein>
    <submittedName>
        <fullName evidence="1">Unannotated protein</fullName>
    </submittedName>
</protein>
<dbReference type="EMBL" id="CAEZXM010000067">
    <property type="protein sequence ID" value="CAB4685755.1"/>
    <property type="molecule type" value="Genomic_DNA"/>
</dbReference>
<evidence type="ECO:0000313" key="1">
    <source>
        <dbReference type="EMBL" id="CAB4685755.1"/>
    </source>
</evidence>
<sequence length="225" mass="24701">MSNGVPPQLMAHALTTMAGAMTHRSLPLFRTHHALRIKGFAKTEVVAVVAGHDLDTTQQHLLQLQDSGHAQFREVRSLWQLTPAGLEAHAALLAEDTAHLAPTSLAHIYGPFLALHDRFKVLCGAFQLRDGVVNDHSDEAYDAAIVAGLVALNTEVHPIAVAIGHEFERFAHYSVRLAETCQRVINAETNMFAGLMCGSYHDVWMELHEDLILTQGIDRAQEGSF</sequence>
<proteinExistence type="predicted"/>
<dbReference type="AlphaFoldDB" id="A0A6J6NM07"/>
<accession>A0A6J6NM07</accession>
<gene>
    <name evidence="1" type="ORF">UFOPK2366_00479</name>
</gene>
<organism evidence="1">
    <name type="scientific">freshwater metagenome</name>
    <dbReference type="NCBI Taxonomy" id="449393"/>
    <lineage>
        <taxon>unclassified sequences</taxon>
        <taxon>metagenomes</taxon>
        <taxon>ecological metagenomes</taxon>
    </lineage>
</organism>
<name>A0A6J6NM07_9ZZZZ</name>